<evidence type="ECO:0000313" key="2">
    <source>
        <dbReference type="Proteomes" id="UP000010319"/>
    </source>
</evidence>
<proteinExistence type="predicted"/>
<evidence type="ECO:0000313" key="1">
    <source>
        <dbReference type="EMBL" id="EEQ06785.1"/>
    </source>
</evidence>
<keyword evidence="2" id="KW-1185">Reference proteome</keyword>
<organism evidence="1 2">
    <name type="scientific">Yersinia bercovieri ATCC 43970</name>
    <dbReference type="NCBI Taxonomy" id="349968"/>
    <lineage>
        <taxon>Bacteria</taxon>
        <taxon>Pseudomonadati</taxon>
        <taxon>Pseudomonadota</taxon>
        <taxon>Gammaproteobacteria</taxon>
        <taxon>Enterobacterales</taxon>
        <taxon>Yersiniaceae</taxon>
        <taxon>Yersinia</taxon>
    </lineage>
</organism>
<protein>
    <submittedName>
        <fullName evidence="1">Uncharacterized protein</fullName>
    </submittedName>
</protein>
<reference evidence="1" key="1">
    <citation type="submission" date="2008-12" db="EMBL/GenBank/DDBJ databases">
        <title>Annotation of the Yersinia bercovieri ATCC 43970 genome.</title>
        <authorList>
            <person name="Read T.D."/>
            <person name="Akmal A."/>
            <person name="Bishop-Lilly K."/>
            <person name="Chen P.E."/>
            <person name="Cook C."/>
            <person name="Kiley M.P."/>
            <person name="Lentz S."/>
            <person name="Mateczun A."/>
            <person name="Nagarajan N."/>
            <person name="Nolan N."/>
            <person name="Osborne B.I."/>
            <person name="Pop M."/>
            <person name="Sozhamannan S."/>
            <person name="Stewart A.C."/>
            <person name="Sulakvelidze A."/>
            <person name="Thomason B."/>
            <person name="Willner K."/>
            <person name="Zwick M.E."/>
        </authorList>
    </citation>
    <scope>NUCLEOTIDE SEQUENCE [LARGE SCALE GENOMIC DNA]</scope>
    <source>
        <strain evidence="1">ATCC 43970</strain>
    </source>
</reference>
<dbReference type="EMBL" id="AALC02000021">
    <property type="protein sequence ID" value="EEQ06785.1"/>
    <property type="molecule type" value="Genomic_DNA"/>
</dbReference>
<dbReference type="Proteomes" id="UP000010319">
    <property type="component" value="Unassembled WGS sequence"/>
</dbReference>
<accession>A0ABM9XZB8</accession>
<sequence>MMVMMVIKLNAIHNNFSIWAFEKIKIAVTCHNFCQST</sequence>
<gene>
    <name evidence="1" type="ORF">yberc0001_17530</name>
</gene>
<comment type="caution">
    <text evidence="1">The sequence shown here is derived from an EMBL/GenBank/DDBJ whole genome shotgun (WGS) entry which is preliminary data.</text>
</comment>
<name>A0ABM9XZB8_YERBE</name>